<feature type="domain" description="SIS" evidence="1">
    <location>
        <begin position="29"/>
        <end position="208"/>
    </location>
</feature>
<dbReference type="InterPro" id="IPR050099">
    <property type="entry name" value="SIS_GmhA/DiaA_subfam"/>
</dbReference>
<evidence type="ECO:0000313" key="2">
    <source>
        <dbReference type="EMBL" id="GGF29370.1"/>
    </source>
</evidence>
<keyword evidence="3" id="KW-1185">Reference proteome</keyword>
<proteinExistence type="predicted"/>
<evidence type="ECO:0000313" key="3">
    <source>
        <dbReference type="Proteomes" id="UP000660110"/>
    </source>
</evidence>
<dbReference type="AlphaFoldDB" id="A0A917B9P8"/>
<dbReference type="Proteomes" id="UP000660110">
    <property type="component" value="Unassembled WGS sequence"/>
</dbReference>
<dbReference type="Pfam" id="PF13580">
    <property type="entry name" value="SIS_2"/>
    <property type="match status" value="1"/>
</dbReference>
<dbReference type="PANTHER" id="PTHR30390">
    <property type="entry name" value="SEDOHEPTULOSE 7-PHOSPHATE ISOMERASE / DNAA INITIATOR-ASSOCIATING FACTOR FOR REPLICATION INITIATION"/>
    <property type="match status" value="1"/>
</dbReference>
<sequence>MSYLSKVAEQIHHLEQSTNEQLTSISQTIATKLKAGGIIHLFGCGHSSLLAQEPYYRAGGLVPVRPLVIEPLMLQQGAVQSSVYEKTSHFVHDYVTEEDVREEDVLIVISTSGRNPAPIDAANFGGEKGAYVIGMLSMEYSTTQPSRHVSGKRLEDVVDAVIDTQVPLGDALLKEEGIPQAFGPLSSVVGVALIQDLLAKTVVHLKEMGEEPPVFMSGNLDGVDEHNRKLVEKYKHRIQF</sequence>
<dbReference type="NCBIfam" id="NF002805">
    <property type="entry name" value="PRK02947.1"/>
    <property type="match status" value="1"/>
</dbReference>
<dbReference type="SUPFAM" id="SSF53697">
    <property type="entry name" value="SIS domain"/>
    <property type="match status" value="1"/>
</dbReference>
<dbReference type="InterPro" id="IPR001347">
    <property type="entry name" value="SIS_dom"/>
</dbReference>
<comment type="caution">
    <text evidence="2">The sequence shown here is derived from an EMBL/GenBank/DDBJ whole genome shotgun (WGS) entry which is preliminary data.</text>
</comment>
<dbReference type="GO" id="GO:1901135">
    <property type="term" value="P:carbohydrate derivative metabolic process"/>
    <property type="evidence" value="ECO:0007669"/>
    <property type="project" value="InterPro"/>
</dbReference>
<dbReference type="PROSITE" id="PS51464">
    <property type="entry name" value="SIS"/>
    <property type="match status" value="1"/>
</dbReference>
<dbReference type="GO" id="GO:0097367">
    <property type="term" value="F:carbohydrate derivative binding"/>
    <property type="evidence" value="ECO:0007669"/>
    <property type="project" value="InterPro"/>
</dbReference>
<dbReference type="Gene3D" id="3.40.50.10490">
    <property type="entry name" value="Glucose-6-phosphate isomerase like protein, domain 1"/>
    <property type="match status" value="1"/>
</dbReference>
<accession>A0A917B9P8</accession>
<dbReference type="RefSeq" id="WP_188378392.1">
    <property type="nucleotide sequence ID" value="NZ_BMEL01000004.1"/>
</dbReference>
<gene>
    <name evidence="2" type="ORF">GCM10010954_30630</name>
</gene>
<dbReference type="PANTHER" id="PTHR30390:SF7">
    <property type="entry name" value="PHOSPHOHEPTOSE ISOMERASE"/>
    <property type="match status" value="1"/>
</dbReference>
<dbReference type="InterPro" id="IPR046348">
    <property type="entry name" value="SIS_dom_sf"/>
</dbReference>
<name>A0A917B9P8_HALAA</name>
<protein>
    <recommendedName>
        <fullName evidence="1">SIS domain-containing protein</fullName>
    </recommendedName>
</protein>
<evidence type="ECO:0000259" key="1">
    <source>
        <dbReference type="PROSITE" id="PS51464"/>
    </source>
</evidence>
<organism evidence="2 3">
    <name type="scientific">Halobacillus andaensis</name>
    <dbReference type="NCBI Taxonomy" id="1176239"/>
    <lineage>
        <taxon>Bacteria</taxon>
        <taxon>Bacillati</taxon>
        <taxon>Bacillota</taxon>
        <taxon>Bacilli</taxon>
        <taxon>Bacillales</taxon>
        <taxon>Bacillaceae</taxon>
        <taxon>Halobacillus</taxon>
    </lineage>
</organism>
<reference evidence="2" key="2">
    <citation type="submission" date="2020-09" db="EMBL/GenBank/DDBJ databases">
        <authorList>
            <person name="Sun Q."/>
            <person name="Zhou Y."/>
        </authorList>
    </citation>
    <scope>NUCLEOTIDE SEQUENCE</scope>
    <source>
        <strain evidence="2">CGMCC 1.12153</strain>
    </source>
</reference>
<reference evidence="2" key="1">
    <citation type="journal article" date="2014" name="Int. J. Syst. Evol. Microbiol.">
        <title>Complete genome sequence of Corynebacterium casei LMG S-19264T (=DSM 44701T), isolated from a smear-ripened cheese.</title>
        <authorList>
            <consortium name="US DOE Joint Genome Institute (JGI-PGF)"/>
            <person name="Walter F."/>
            <person name="Albersmeier A."/>
            <person name="Kalinowski J."/>
            <person name="Ruckert C."/>
        </authorList>
    </citation>
    <scope>NUCLEOTIDE SEQUENCE</scope>
    <source>
        <strain evidence="2">CGMCC 1.12153</strain>
    </source>
</reference>
<dbReference type="InterPro" id="IPR035472">
    <property type="entry name" value="RpiR-like_SIS"/>
</dbReference>
<dbReference type="CDD" id="cd05013">
    <property type="entry name" value="SIS_RpiR"/>
    <property type="match status" value="1"/>
</dbReference>
<dbReference type="EMBL" id="BMEL01000004">
    <property type="protein sequence ID" value="GGF29370.1"/>
    <property type="molecule type" value="Genomic_DNA"/>
</dbReference>